<dbReference type="CDD" id="cd23992">
    <property type="entry name" value="PBP_GOBP"/>
    <property type="match status" value="1"/>
</dbReference>
<accession>A0A9P0CIF9</accession>
<proteinExistence type="predicted"/>
<evidence type="ECO:0000256" key="1">
    <source>
        <dbReference type="SAM" id="SignalP"/>
    </source>
</evidence>
<evidence type="ECO:0000313" key="2">
    <source>
        <dbReference type="EMBL" id="CAH1099257.1"/>
    </source>
</evidence>
<dbReference type="EMBL" id="OV651813">
    <property type="protein sequence ID" value="CAH1099257.1"/>
    <property type="molecule type" value="Genomic_DNA"/>
</dbReference>
<name>A0A9P0CIF9_9CUCU</name>
<dbReference type="SUPFAM" id="SSF47565">
    <property type="entry name" value="Insect pheromone/odorant-binding proteins"/>
    <property type="match status" value="1"/>
</dbReference>
<feature type="signal peptide" evidence="1">
    <location>
        <begin position="1"/>
        <end position="18"/>
    </location>
</feature>
<dbReference type="InterPro" id="IPR036728">
    <property type="entry name" value="PBP_GOBP_sf"/>
</dbReference>
<organism evidence="2 3">
    <name type="scientific">Psylliodes chrysocephalus</name>
    <dbReference type="NCBI Taxonomy" id="3402493"/>
    <lineage>
        <taxon>Eukaryota</taxon>
        <taxon>Metazoa</taxon>
        <taxon>Ecdysozoa</taxon>
        <taxon>Arthropoda</taxon>
        <taxon>Hexapoda</taxon>
        <taxon>Insecta</taxon>
        <taxon>Pterygota</taxon>
        <taxon>Neoptera</taxon>
        <taxon>Endopterygota</taxon>
        <taxon>Coleoptera</taxon>
        <taxon>Polyphaga</taxon>
        <taxon>Cucujiformia</taxon>
        <taxon>Chrysomeloidea</taxon>
        <taxon>Chrysomelidae</taxon>
        <taxon>Galerucinae</taxon>
        <taxon>Alticini</taxon>
        <taxon>Psylliodes</taxon>
    </lineage>
</organism>
<sequence length="150" mass="17038">MNMLKFLCLVILSAPIFASLHPKDYGPNLAEAIRHLHAECSIITGVSDLEIENVRNGNFAENNIRIKRYNTCLWLHSGVMLPSYDGVINLHGNKNYLLDLEPPKLKGKFAKMFMSCIDEARESGEKNFTVLAWNATKCLHRTDPENFVYP</sequence>
<evidence type="ECO:0000313" key="3">
    <source>
        <dbReference type="Proteomes" id="UP001153636"/>
    </source>
</evidence>
<reference evidence="2" key="1">
    <citation type="submission" date="2022-01" db="EMBL/GenBank/DDBJ databases">
        <authorList>
            <person name="King R."/>
        </authorList>
    </citation>
    <scope>NUCLEOTIDE SEQUENCE</scope>
</reference>
<dbReference type="AlphaFoldDB" id="A0A9P0CIF9"/>
<dbReference type="InterPro" id="IPR006170">
    <property type="entry name" value="PBP/GOBP"/>
</dbReference>
<dbReference type="Gene3D" id="1.10.238.20">
    <property type="entry name" value="Pheromone/general odorant binding protein domain"/>
    <property type="match status" value="1"/>
</dbReference>
<feature type="chain" id="PRO_5040454218" evidence="1">
    <location>
        <begin position="19"/>
        <end position="150"/>
    </location>
</feature>
<dbReference type="GO" id="GO:0005549">
    <property type="term" value="F:odorant binding"/>
    <property type="evidence" value="ECO:0007669"/>
    <property type="project" value="InterPro"/>
</dbReference>
<protein>
    <submittedName>
        <fullName evidence="2">Uncharacterized protein</fullName>
    </submittedName>
</protein>
<gene>
    <name evidence="2" type="ORF">PSYICH_LOCUS1324</name>
</gene>
<keyword evidence="3" id="KW-1185">Reference proteome</keyword>
<keyword evidence="1" id="KW-0732">Signal</keyword>
<dbReference type="Pfam" id="PF01395">
    <property type="entry name" value="PBP_GOBP"/>
    <property type="match status" value="1"/>
</dbReference>
<dbReference type="OrthoDB" id="6702328at2759"/>
<dbReference type="Proteomes" id="UP001153636">
    <property type="component" value="Chromosome 1"/>
</dbReference>